<name>W5IH09_SCAIO</name>
<comment type="caution">
    <text evidence="1">The sequence shown here is derived from an EMBL/GenBank/DDBJ whole genome shotgun (WGS) entry which is preliminary data.</text>
</comment>
<keyword evidence="2" id="KW-1185">Reference proteome</keyword>
<organism evidence="1 2">
    <name type="scientific">Scardovia inopinata F0304</name>
    <dbReference type="NCBI Taxonomy" id="641146"/>
    <lineage>
        <taxon>Bacteria</taxon>
        <taxon>Bacillati</taxon>
        <taxon>Actinomycetota</taxon>
        <taxon>Actinomycetes</taxon>
        <taxon>Bifidobacteriales</taxon>
        <taxon>Bifidobacteriaceae</taxon>
        <taxon>Scardovia</taxon>
    </lineage>
</organism>
<dbReference type="Proteomes" id="UP000005777">
    <property type="component" value="Unassembled WGS sequence"/>
</dbReference>
<dbReference type="RefSeq" id="WP_006293713.1">
    <property type="nucleotide sequence ID" value="NZ_GG770226.1"/>
</dbReference>
<dbReference type="AlphaFoldDB" id="W5IH09"/>
<reference evidence="1 2" key="1">
    <citation type="submission" date="2012-01" db="EMBL/GenBank/DDBJ databases">
        <title>The Genome Sequence of Scardovia inopinata F0304.</title>
        <authorList>
            <consortium name="The Broad Institute Genome Sequencing Platform"/>
            <person name="Earl A."/>
            <person name="Ward D."/>
            <person name="Feldgarden M."/>
            <person name="Gevers D."/>
            <person name="Izard J."/>
            <person name="Baranova O.V."/>
            <person name="Blanton J.M."/>
            <person name="Tanner A.C."/>
            <person name="Dewhirst F.E."/>
            <person name="Young S.K."/>
            <person name="Zeng Q."/>
            <person name="Gargeya S."/>
            <person name="Fitzgerald M."/>
            <person name="Haas B."/>
            <person name="Abouelleil A."/>
            <person name="Alvarado L."/>
            <person name="Arachchi H.M."/>
            <person name="Berlin A."/>
            <person name="Chapman S.B."/>
            <person name="Gearin G."/>
            <person name="Goldberg J."/>
            <person name="Griggs A."/>
            <person name="Gujja S."/>
            <person name="Hansen M."/>
            <person name="Heiman D."/>
            <person name="Howarth C."/>
            <person name="Larimer J."/>
            <person name="Lui A."/>
            <person name="MacDonald P.J."/>
            <person name="McCowen C."/>
            <person name="Montmayeur A."/>
            <person name="Murphy C."/>
            <person name="Neiman D."/>
            <person name="Pearson M."/>
            <person name="Priest M."/>
            <person name="Roberts A."/>
            <person name="Saif S."/>
            <person name="Shea T."/>
            <person name="Sisk P."/>
            <person name="Stolte C."/>
            <person name="Sykes S."/>
            <person name="Wortman J."/>
            <person name="Nusbaum C."/>
            <person name="Birren B."/>
        </authorList>
    </citation>
    <scope>NUCLEOTIDE SEQUENCE [LARGE SCALE GENOMIC DNA]</scope>
    <source>
        <strain evidence="1 2">F0304</strain>
    </source>
</reference>
<gene>
    <name evidence="1" type="ORF">HMPREF9020_01322</name>
</gene>
<evidence type="ECO:0000313" key="1">
    <source>
        <dbReference type="EMBL" id="EFG26240.1"/>
    </source>
</evidence>
<protein>
    <recommendedName>
        <fullName evidence="3">LXG domain-containing protein</fullName>
    </recommendedName>
</protein>
<dbReference type="EMBL" id="ADCX01000012">
    <property type="protein sequence ID" value="EFG26240.1"/>
    <property type="molecule type" value="Genomic_DNA"/>
</dbReference>
<evidence type="ECO:0000313" key="2">
    <source>
        <dbReference type="Proteomes" id="UP000005777"/>
    </source>
</evidence>
<evidence type="ECO:0008006" key="3">
    <source>
        <dbReference type="Google" id="ProtNLM"/>
    </source>
</evidence>
<dbReference type="HOGENOM" id="CLU_382571_0_0_11"/>
<dbReference type="eggNOG" id="ENOG502ZV45">
    <property type="taxonomic scope" value="Bacteria"/>
</dbReference>
<accession>W5IH09</accession>
<sequence length="704" mass="79539">MRIKIRELNTALAREITMLDHKSAECQKWLSRFASYDLADFGLEGKGYSALTAQFHCQTEFLRTQAVLFAAVKSGDEKNRAALRQLSPTEPDGSVDTDHLEKLISDAQQKIIQSRDMRDRALNLPKSSQDDSFQDSLVKAADKLADMCNASILCFQKDLEKVHHYISISPTFYSEVEGMSRTLSRAVAASKAMAEGKHADMSWTSDVDNRWRAVIDKQVKKLLTKEEWDAYKKATRNGWQSSDFYQAADKQGRERKNNKVLWKAMAKLPAWMLTSEMVTAAVKAFNSMANRKYPAHKPDIAALQESIRSLFASDGKQSYQGGRRLYGFKKSDLLKAMSATSDLLIQKLDMPSTKDSHHDNSAWVSSIMVNNLLHMAERIKPTTVSPYANKFDTSIWGSQKELTINLSAFYPTNSLSATARLLTILVEPSLKDITTADIGQKGTAKSLFQTYMGMSGTMSEILNFAAHLQQFGKKNDKNKEDDKNKKMLVAQDALKDVTIDNVKGSLEHFLTRLLPQSAGGGIALLFLIQDFASDVIDRTYNSLKGMNVIDLTDAQQIYDSNPVFKNIGVIFNYDHIPQSLFEDYTMTQAKLFMRPSAKADIESVIKAYNKLFPKAKFSFRMLKNTVESDPVNIQRGTGGSDLKKTYDFIAWCRQDADLVYKNDYSEDGNFYEAGTPAKRPPSNYDYFTELRKYQEFIPESDFKR</sequence>
<proteinExistence type="predicted"/>